<dbReference type="GO" id="GO:0003924">
    <property type="term" value="F:GTPase activity"/>
    <property type="evidence" value="ECO:0007669"/>
    <property type="project" value="TreeGrafter"/>
</dbReference>
<dbReference type="Gene3D" id="1.10.1580.10">
    <property type="match status" value="1"/>
</dbReference>
<evidence type="ECO:0000313" key="7">
    <source>
        <dbReference type="EMBL" id="EHR33934.1"/>
    </source>
</evidence>
<keyword evidence="2 4" id="KW-0547">Nucleotide-binding</keyword>
<dbReference type="NCBIfam" id="TIGR03596">
    <property type="entry name" value="GTPase_YlqF"/>
    <property type="match status" value="1"/>
</dbReference>
<dbReference type="InterPro" id="IPR016478">
    <property type="entry name" value="GTPase_MTG1"/>
</dbReference>
<dbReference type="InterPro" id="IPR023179">
    <property type="entry name" value="GTP-bd_ortho_bundle_sf"/>
</dbReference>
<protein>
    <recommendedName>
        <fullName evidence="1 4">Ribosome biogenesis GTPase A</fullName>
    </recommendedName>
</protein>
<evidence type="ECO:0000313" key="8">
    <source>
        <dbReference type="Proteomes" id="UP000004191"/>
    </source>
</evidence>
<evidence type="ECO:0000259" key="6">
    <source>
        <dbReference type="PROSITE" id="PS51721"/>
    </source>
</evidence>
<feature type="binding site" evidence="5">
    <location>
        <begin position="58"/>
        <end position="61"/>
    </location>
    <ligand>
        <name>GTP</name>
        <dbReference type="ChEBI" id="CHEBI:37565"/>
    </ligand>
</feature>
<comment type="function">
    <text evidence="4">Required for a late step of 50S ribosomal subunit assembly. Has GTPase activity.</text>
</comment>
<dbReference type="InterPro" id="IPR027417">
    <property type="entry name" value="P-loop_NTPase"/>
</dbReference>
<dbReference type="OrthoDB" id="9779790at2"/>
<dbReference type="GeneID" id="96998866"/>
<comment type="caution">
    <text evidence="7">The sequence shown here is derived from an EMBL/GenBank/DDBJ whole genome shotgun (WGS) entry which is preliminary data.</text>
</comment>
<dbReference type="AlphaFoldDB" id="H3NNF9"/>
<organism evidence="7 8">
    <name type="scientific">Helcococcus kunzii ATCC 51366</name>
    <dbReference type="NCBI Taxonomy" id="883114"/>
    <lineage>
        <taxon>Bacteria</taxon>
        <taxon>Bacillati</taxon>
        <taxon>Bacillota</taxon>
        <taxon>Tissierellia</taxon>
        <taxon>Tissierellales</taxon>
        <taxon>Peptoniphilaceae</taxon>
        <taxon>Helcococcus</taxon>
    </lineage>
</organism>
<dbReference type="Gene3D" id="3.40.50.300">
    <property type="entry name" value="P-loop containing nucleotide triphosphate hydrolases"/>
    <property type="match status" value="1"/>
</dbReference>
<proteinExistence type="inferred from homology"/>
<dbReference type="Pfam" id="PF01926">
    <property type="entry name" value="MMR_HSR1"/>
    <property type="match status" value="1"/>
</dbReference>
<dbReference type="SUPFAM" id="SSF52540">
    <property type="entry name" value="P-loop containing nucleoside triphosphate hydrolases"/>
    <property type="match status" value="1"/>
</dbReference>
<feature type="domain" description="CP-type G" evidence="6">
    <location>
        <begin position="11"/>
        <end position="178"/>
    </location>
</feature>
<dbReference type="InterPro" id="IPR019991">
    <property type="entry name" value="GTP-bd_ribosome_bgen"/>
</dbReference>
<dbReference type="HOGENOM" id="CLU_011106_1_0_9"/>
<comment type="similarity">
    <text evidence="4">Belongs to the TRAFAC class YlqF/YawG GTPase family. MTG1 subfamily.</text>
</comment>
<dbReference type="RefSeq" id="WP_005398284.1">
    <property type="nucleotide sequence ID" value="NZ_JH601088.1"/>
</dbReference>
<sequence>MNINWYPGHMKKSIDKIRESLKLVDIVAEIVDSRIPISSRNPVIDKILGDFPRIIILNKVDMANPKETRKWIKYFNEKNISVIEFNSTKDKKTNDLYKIARKTLEPLFAKRKEKQIKDETIKMMVVGIPNVGKSTFINNVSQRKGTKVGNRPGVTRMNQWIRTSSNLLLLDTPGVLWPKLDLPDGGKNLAFTGAIKDEILEIEDLCFELIKKLQSTYYEDLINRYGIENDLTTIEIMDSIALKFGAIKRNKEIDYFKVANIILDDFRKVRIGRITLETVEELK</sequence>
<dbReference type="PANTHER" id="PTHR45782:SF4">
    <property type="entry name" value="MITOCHONDRIAL RIBOSOME-ASSOCIATED GTPASE 1"/>
    <property type="match status" value="1"/>
</dbReference>
<reference evidence="7 8" key="1">
    <citation type="submission" date="2012-01" db="EMBL/GenBank/DDBJ databases">
        <title>The Genome Sequence of Helcococcus kunzii ATCC 51366.</title>
        <authorList>
            <consortium name="The Broad Institute Genome Sequencing Platform"/>
            <person name="Earl A."/>
            <person name="Ward D."/>
            <person name="Feldgarden M."/>
            <person name="Gevers D."/>
            <person name="Huys G."/>
            <person name="Young S.K."/>
            <person name="Zeng Q."/>
            <person name="Gargeya S."/>
            <person name="Fitzgerald M."/>
            <person name="Haas B."/>
            <person name="Abouelleil A."/>
            <person name="Alvarado L."/>
            <person name="Arachchi H.M."/>
            <person name="Berlin A."/>
            <person name="Chapman S.B."/>
            <person name="Gearin G."/>
            <person name="Goldberg J."/>
            <person name="Griggs A."/>
            <person name="Gujja S."/>
            <person name="Hansen M."/>
            <person name="Heiman D."/>
            <person name="Howarth C."/>
            <person name="Larimer J."/>
            <person name="Lui A."/>
            <person name="MacDonald P.J.P."/>
            <person name="McCowen C."/>
            <person name="Montmayeur A."/>
            <person name="Murphy C."/>
            <person name="Neiman D."/>
            <person name="Pearson M."/>
            <person name="Priest M."/>
            <person name="Roberts A."/>
            <person name="Saif S."/>
            <person name="Shea T."/>
            <person name="Sisk P."/>
            <person name="Stolte C."/>
            <person name="Sykes S."/>
            <person name="Wortman J."/>
            <person name="Nusbaum C."/>
            <person name="Birren B."/>
        </authorList>
    </citation>
    <scope>NUCLEOTIDE SEQUENCE [LARGE SCALE GENOMIC DNA]</scope>
    <source>
        <strain evidence="7 8">ATCC 51366</strain>
    </source>
</reference>
<dbReference type="PATRIC" id="fig|883114.3.peg.860"/>
<dbReference type="InterPro" id="IPR006073">
    <property type="entry name" value="GTP-bd"/>
</dbReference>
<dbReference type="PIRSF" id="PIRSF006230">
    <property type="entry name" value="MG442"/>
    <property type="match status" value="1"/>
</dbReference>
<evidence type="ECO:0000256" key="4">
    <source>
        <dbReference type="PIRNR" id="PIRNR006230"/>
    </source>
</evidence>
<feature type="binding site" evidence="5">
    <location>
        <position position="174"/>
    </location>
    <ligand>
        <name>GTP</name>
        <dbReference type="ChEBI" id="CHEBI:37565"/>
    </ligand>
</feature>
<dbReference type="InterPro" id="IPR030378">
    <property type="entry name" value="G_CP_dom"/>
</dbReference>
<feature type="binding site" evidence="5">
    <location>
        <begin position="86"/>
        <end position="87"/>
    </location>
    <ligand>
        <name>GTP</name>
        <dbReference type="ChEBI" id="CHEBI:37565"/>
    </ligand>
</feature>
<dbReference type="PANTHER" id="PTHR45782">
    <property type="entry name" value="MITOCHONDRIAL RIBOSOME-ASSOCIATED GTPASE 1"/>
    <property type="match status" value="1"/>
</dbReference>
<feature type="binding site" evidence="5">
    <location>
        <begin position="130"/>
        <end position="135"/>
    </location>
    <ligand>
        <name>GTP</name>
        <dbReference type="ChEBI" id="CHEBI:37565"/>
    </ligand>
</feature>
<evidence type="ECO:0000256" key="3">
    <source>
        <dbReference type="ARBA" id="ARBA00023134"/>
    </source>
</evidence>
<dbReference type="EMBL" id="AGEI01000021">
    <property type="protein sequence ID" value="EHR33934.1"/>
    <property type="molecule type" value="Genomic_DNA"/>
</dbReference>
<keyword evidence="8" id="KW-1185">Reference proteome</keyword>
<dbReference type="eggNOG" id="COG1161">
    <property type="taxonomic scope" value="Bacteria"/>
</dbReference>
<accession>H3NNF9</accession>
<name>H3NNF9_9FIRM</name>
<gene>
    <name evidence="7" type="ORF">HMPREF9709_00870</name>
</gene>
<dbReference type="CDD" id="cd01856">
    <property type="entry name" value="YlqF"/>
    <property type="match status" value="1"/>
</dbReference>
<dbReference type="GO" id="GO:0006412">
    <property type="term" value="P:translation"/>
    <property type="evidence" value="ECO:0007669"/>
    <property type="project" value="TreeGrafter"/>
</dbReference>
<dbReference type="FunFam" id="3.40.50.300:FF:000590">
    <property type="entry name" value="Ribosome biogenesis GTPase A"/>
    <property type="match status" value="1"/>
</dbReference>
<keyword evidence="3 4" id="KW-0342">GTP-binding</keyword>
<evidence type="ECO:0000256" key="2">
    <source>
        <dbReference type="ARBA" id="ARBA00022741"/>
    </source>
</evidence>
<dbReference type="GO" id="GO:0005737">
    <property type="term" value="C:cytoplasm"/>
    <property type="evidence" value="ECO:0007669"/>
    <property type="project" value="UniProtKB-SubCell"/>
</dbReference>
<evidence type="ECO:0000256" key="1">
    <source>
        <dbReference type="ARBA" id="ARBA00014898"/>
    </source>
</evidence>
<dbReference type="PROSITE" id="PS51721">
    <property type="entry name" value="G_CP"/>
    <property type="match status" value="1"/>
</dbReference>
<evidence type="ECO:0000256" key="5">
    <source>
        <dbReference type="PIRSR" id="PIRSR006230-1"/>
    </source>
</evidence>
<comment type="subcellular location">
    <subcellularLocation>
        <location evidence="4">Cytoplasm</location>
    </subcellularLocation>
</comment>
<dbReference type="GO" id="GO:0005525">
    <property type="term" value="F:GTP binding"/>
    <property type="evidence" value="ECO:0007669"/>
    <property type="project" value="UniProtKB-KW"/>
</dbReference>
<dbReference type="Proteomes" id="UP000004191">
    <property type="component" value="Unassembled WGS sequence"/>
</dbReference>
<dbReference type="STRING" id="883114.HMPREF9709_00870"/>
<keyword evidence="4" id="KW-0963">Cytoplasm</keyword>